<dbReference type="InParanoid" id="E9HJ40"/>
<name>E9HJ40_DAPPU</name>
<evidence type="ECO:0000313" key="2">
    <source>
        <dbReference type="EMBL" id="EFX68253.1"/>
    </source>
</evidence>
<protein>
    <submittedName>
        <fullName evidence="2">Uncharacterized protein</fullName>
    </submittedName>
</protein>
<dbReference type="KEGG" id="dpx:DAPPUDRAFT_114740"/>
<dbReference type="EMBL" id="GL732659">
    <property type="protein sequence ID" value="EFX68253.1"/>
    <property type="molecule type" value="Genomic_DNA"/>
</dbReference>
<feature type="region of interest" description="Disordered" evidence="1">
    <location>
        <begin position="76"/>
        <end position="113"/>
    </location>
</feature>
<reference evidence="2 3" key="1">
    <citation type="journal article" date="2011" name="Science">
        <title>The ecoresponsive genome of Daphnia pulex.</title>
        <authorList>
            <person name="Colbourne J.K."/>
            <person name="Pfrender M.E."/>
            <person name="Gilbert D."/>
            <person name="Thomas W.K."/>
            <person name="Tucker A."/>
            <person name="Oakley T.H."/>
            <person name="Tokishita S."/>
            <person name="Aerts A."/>
            <person name="Arnold G.J."/>
            <person name="Basu M.K."/>
            <person name="Bauer D.J."/>
            <person name="Caceres C.E."/>
            <person name="Carmel L."/>
            <person name="Casola C."/>
            <person name="Choi J.H."/>
            <person name="Detter J.C."/>
            <person name="Dong Q."/>
            <person name="Dusheyko S."/>
            <person name="Eads B.D."/>
            <person name="Frohlich T."/>
            <person name="Geiler-Samerotte K.A."/>
            <person name="Gerlach D."/>
            <person name="Hatcher P."/>
            <person name="Jogdeo S."/>
            <person name="Krijgsveld J."/>
            <person name="Kriventseva E.V."/>
            <person name="Kultz D."/>
            <person name="Laforsch C."/>
            <person name="Lindquist E."/>
            <person name="Lopez J."/>
            <person name="Manak J.R."/>
            <person name="Muller J."/>
            <person name="Pangilinan J."/>
            <person name="Patwardhan R.P."/>
            <person name="Pitluck S."/>
            <person name="Pritham E.J."/>
            <person name="Rechtsteiner A."/>
            <person name="Rho M."/>
            <person name="Rogozin I.B."/>
            <person name="Sakarya O."/>
            <person name="Salamov A."/>
            <person name="Schaack S."/>
            <person name="Shapiro H."/>
            <person name="Shiga Y."/>
            <person name="Skalitzky C."/>
            <person name="Smith Z."/>
            <person name="Souvorov A."/>
            <person name="Sung W."/>
            <person name="Tang Z."/>
            <person name="Tsuchiya D."/>
            <person name="Tu H."/>
            <person name="Vos H."/>
            <person name="Wang M."/>
            <person name="Wolf Y.I."/>
            <person name="Yamagata H."/>
            <person name="Yamada T."/>
            <person name="Ye Y."/>
            <person name="Shaw J.R."/>
            <person name="Andrews J."/>
            <person name="Crease T.J."/>
            <person name="Tang H."/>
            <person name="Lucas S.M."/>
            <person name="Robertson H.M."/>
            <person name="Bork P."/>
            <person name="Koonin E.V."/>
            <person name="Zdobnov E.M."/>
            <person name="Grigoriev I.V."/>
            <person name="Lynch M."/>
            <person name="Boore J.L."/>
        </authorList>
    </citation>
    <scope>NUCLEOTIDE SEQUENCE [LARGE SCALE GENOMIC DNA]</scope>
</reference>
<accession>E9HJ40</accession>
<evidence type="ECO:0000256" key="1">
    <source>
        <dbReference type="SAM" id="MobiDB-lite"/>
    </source>
</evidence>
<dbReference type="AlphaFoldDB" id="E9HJ40"/>
<proteinExistence type="predicted"/>
<evidence type="ECO:0000313" key="3">
    <source>
        <dbReference type="Proteomes" id="UP000000305"/>
    </source>
</evidence>
<dbReference type="HOGENOM" id="CLU_1715088_0_0_1"/>
<gene>
    <name evidence="2" type="ORF">DAPPUDRAFT_114740</name>
</gene>
<organism evidence="2 3">
    <name type="scientific">Daphnia pulex</name>
    <name type="common">Water flea</name>
    <dbReference type="NCBI Taxonomy" id="6669"/>
    <lineage>
        <taxon>Eukaryota</taxon>
        <taxon>Metazoa</taxon>
        <taxon>Ecdysozoa</taxon>
        <taxon>Arthropoda</taxon>
        <taxon>Crustacea</taxon>
        <taxon>Branchiopoda</taxon>
        <taxon>Diplostraca</taxon>
        <taxon>Cladocera</taxon>
        <taxon>Anomopoda</taxon>
        <taxon>Daphniidae</taxon>
        <taxon>Daphnia</taxon>
    </lineage>
</organism>
<sequence length="153" mass="15378">MCPTNGPEYHTPTKSSILIPSGSPAKVRIAEEAAAAASAGLQMGDVGRATVDGPNSGQVMTVAVIQAAAAMERPVAGNPAAARAERPIADNPTAAAVERPVAGNPAAATAERPLSENTAAALAERPVAGNPAAATAPLIFVVKQIQKFPFESF</sequence>
<keyword evidence="3" id="KW-1185">Reference proteome</keyword>
<dbReference type="Proteomes" id="UP000000305">
    <property type="component" value="Unassembled WGS sequence"/>
</dbReference>